<feature type="region of interest" description="Disordered" evidence="1">
    <location>
        <begin position="320"/>
        <end position="392"/>
    </location>
</feature>
<dbReference type="SUPFAM" id="SSF48371">
    <property type="entry name" value="ARM repeat"/>
    <property type="match status" value="1"/>
</dbReference>
<dbReference type="InterPro" id="IPR016024">
    <property type="entry name" value="ARM-type_fold"/>
</dbReference>
<proteinExistence type="predicted"/>
<evidence type="ECO:0000313" key="3">
    <source>
        <dbReference type="Proteomes" id="UP000015453"/>
    </source>
</evidence>
<dbReference type="Proteomes" id="UP000015453">
    <property type="component" value="Unassembled WGS sequence"/>
</dbReference>
<name>S8CJK0_9LAMI</name>
<evidence type="ECO:0000256" key="1">
    <source>
        <dbReference type="SAM" id="MobiDB-lite"/>
    </source>
</evidence>
<organism evidence="2 3">
    <name type="scientific">Genlisea aurea</name>
    <dbReference type="NCBI Taxonomy" id="192259"/>
    <lineage>
        <taxon>Eukaryota</taxon>
        <taxon>Viridiplantae</taxon>
        <taxon>Streptophyta</taxon>
        <taxon>Embryophyta</taxon>
        <taxon>Tracheophyta</taxon>
        <taxon>Spermatophyta</taxon>
        <taxon>Magnoliopsida</taxon>
        <taxon>eudicotyledons</taxon>
        <taxon>Gunneridae</taxon>
        <taxon>Pentapetalae</taxon>
        <taxon>asterids</taxon>
        <taxon>lamiids</taxon>
        <taxon>Lamiales</taxon>
        <taxon>Lentibulariaceae</taxon>
        <taxon>Genlisea</taxon>
    </lineage>
</organism>
<dbReference type="AlphaFoldDB" id="S8CJK0"/>
<reference evidence="2 3" key="1">
    <citation type="journal article" date="2013" name="BMC Genomics">
        <title>The miniature genome of a carnivorous plant Genlisea aurea contains a low number of genes and short non-coding sequences.</title>
        <authorList>
            <person name="Leushkin E.V."/>
            <person name="Sutormin R.A."/>
            <person name="Nabieva E.R."/>
            <person name="Penin A.A."/>
            <person name="Kondrashov A.S."/>
            <person name="Logacheva M.D."/>
        </authorList>
    </citation>
    <scope>NUCLEOTIDE SEQUENCE [LARGE SCALE GENOMIC DNA]</scope>
</reference>
<sequence>MSFDKFRLVNDFNDHGKSESDNEMSVNDEGGVQNLFRDDANRILMLEFASCFVEGSDEDLMDANDEMIRMKAYQTLNRMLVAHSSFCCSKFDAVMDLLSNTKSSDNARLLPYRFFCLQTLLTYALKECVDEENTKAFLILNEIIIVLKDSNQEGRKVAYDTLHGMSCKLRSSSCSSDAGLYEKFVAMICGYLSGPSPHIKSGVVSAISVLVYSHPGLFNTMPDVFHSVMELLHSKAIEVIKAVLGFVKVVVSSLQSNDLQRFLFDILDGVLRWSSVSRHYFRSKIIVILEIIVRKCGTGAVKAATPEKFKEFVQGVIENRHGKKSSSRAEIKDSNPDLPLKGSHKRKRGDEAVKKTVISPRGEERQKRKKSRHIGIGKTAGRMKGSAASSRG</sequence>
<dbReference type="PANTHER" id="PTHR48412:SF1">
    <property type="entry name" value="ARM REPEAT SUPERFAMILY PROTEIN"/>
    <property type="match status" value="1"/>
</dbReference>
<evidence type="ECO:0000313" key="2">
    <source>
        <dbReference type="EMBL" id="EPS67319.1"/>
    </source>
</evidence>
<accession>S8CJK0</accession>
<comment type="caution">
    <text evidence="2">The sequence shown here is derived from an EMBL/GenBank/DDBJ whole genome shotgun (WGS) entry which is preliminary data.</text>
</comment>
<dbReference type="OrthoDB" id="2192888at2759"/>
<dbReference type="PANTHER" id="PTHR48412">
    <property type="entry name" value="ARM REPEAT SUPERFAMILY PROTEIN"/>
    <property type="match status" value="1"/>
</dbReference>
<keyword evidence="3" id="KW-1185">Reference proteome</keyword>
<evidence type="ECO:0008006" key="4">
    <source>
        <dbReference type="Google" id="ProtNLM"/>
    </source>
</evidence>
<protein>
    <recommendedName>
        <fullName evidence="4">Ribosomal RNA-processing protein 12-like conserved domain-containing protein</fullName>
    </recommendedName>
</protein>
<dbReference type="EMBL" id="AUSU01003175">
    <property type="protein sequence ID" value="EPS67319.1"/>
    <property type="molecule type" value="Genomic_DNA"/>
</dbReference>
<dbReference type="Gene3D" id="1.25.10.10">
    <property type="entry name" value="Leucine-rich Repeat Variant"/>
    <property type="match status" value="1"/>
</dbReference>
<dbReference type="InterPro" id="IPR011989">
    <property type="entry name" value="ARM-like"/>
</dbReference>
<gene>
    <name evidence="2" type="ORF">M569_07455</name>
</gene>